<feature type="transmembrane region" description="Helical" evidence="1">
    <location>
        <begin position="63"/>
        <end position="87"/>
    </location>
</feature>
<proteinExistence type="predicted"/>
<accession>A0A251X2R1</accession>
<evidence type="ECO:0000313" key="3">
    <source>
        <dbReference type="Proteomes" id="UP000194664"/>
    </source>
</evidence>
<dbReference type="RefSeq" id="WP_086450104.1">
    <property type="nucleotide sequence ID" value="NZ_MSPP01000001.1"/>
</dbReference>
<keyword evidence="1" id="KW-1133">Transmembrane helix</keyword>
<evidence type="ECO:0000313" key="2">
    <source>
        <dbReference type="EMBL" id="OUD10453.1"/>
    </source>
</evidence>
<name>A0A251X2R1_9RHOB</name>
<feature type="transmembrane region" description="Helical" evidence="1">
    <location>
        <begin position="99"/>
        <end position="120"/>
    </location>
</feature>
<gene>
    <name evidence="2" type="ORF">BVC71_02850</name>
</gene>
<reference evidence="2 3" key="1">
    <citation type="submission" date="2016-12" db="EMBL/GenBank/DDBJ databases">
        <title>The draft genome sequence of HSLHS2.</title>
        <authorList>
            <person name="Hu D."/>
            <person name="Wang L."/>
            <person name="Shao Z."/>
        </authorList>
    </citation>
    <scope>NUCLEOTIDE SEQUENCE [LARGE SCALE GENOMIC DNA]</scope>
    <source>
        <strain evidence="2">MCCC 1A06712</strain>
    </source>
</reference>
<sequence length="121" mass="12645">MANLLFIAVSLSGYAVIAAAIAAVDSGHANPLLYAVFALGMIARVLLIMRAEFDANDTVTRIFMIPLLLELVFSMIVGGMFSFVLLLGMGMSGATVEGVMVLLWTFATGMVFASYSAAAAG</sequence>
<dbReference type="AlphaFoldDB" id="A0A251X2R1"/>
<keyword evidence="1" id="KW-0472">Membrane</keyword>
<organism evidence="2 3">
    <name type="scientific">Marivivens niveibacter</name>
    <dbReference type="NCBI Taxonomy" id="1930667"/>
    <lineage>
        <taxon>Bacteria</taxon>
        <taxon>Pseudomonadati</taxon>
        <taxon>Pseudomonadota</taxon>
        <taxon>Alphaproteobacteria</taxon>
        <taxon>Rhodobacterales</taxon>
        <taxon>Paracoccaceae</taxon>
        <taxon>Marivivens group</taxon>
        <taxon>Marivivens</taxon>
    </lineage>
</organism>
<keyword evidence="3" id="KW-1185">Reference proteome</keyword>
<keyword evidence="1" id="KW-0812">Transmembrane</keyword>
<protein>
    <submittedName>
        <fullName evidence="2">Uncharacterized protein</fullName>
    </submittedName>
</protein>
<comment type="caution">
    <text evidence="2">The sequence shown here is derived from an EMBL/GenBank/DDBJ whole genome shotgun (WGS) entry which is preliminary data.</text>
</comment>
<dbReference type="Proteomes" id="UP000194664">
    <property type="component" value="Unassembled WGS sequence"/>
</dbReference>
<evidence type="ECO:0000256" key="1">
    <source>
        <dbReference type="SAM" id="Phobius"/>
    </source>
</evidence>
<feature type="transmembrane region" description="Helical" evidence="1">
    <location>
        <begin position="32"/>
        <end position="51"/>
    </location>
</feature>
<dbReference type="EMBL" id="MSPP01000001">
    <property type="protein sequence ID" value="OUD10453.1"/>
    <property type="molecule type" value="Genomic_DNA"/>
</dbReference>